<protein>
    <submittedName>
        <fullName evidence="3">Uncharacterized protein</fullName>
    </submittedName>
</protein>
<evidence type="ECO:0000313" key="2">
    <source>
        <dbReference type="Proteomes" id="UP000887566"/>
    </source>
</evidence>
<organism evidence="2 3">
    <name type="scientific">Plectus sambesii</name>
    <dbReference type="NCBI Taxonomy" id="2011161"/>
    <lineage>
        <taxon>Eukaryota</taxon>
        <taxon>Metazoa</taxon>
        <taxon>Ecdysozoa</taxon>
        <taxon>Nematoda</taxon>
        <taxon>Chromadorea</taxon>
        <taxon>Plectida</taxon>
        <taxon>Plectina</taxon>
        <taxon>Plectoidea</taxon>
        <taxon>Plectidae</taxon>
        <taxon>Plectus</taxon>
    </lineage>
</organism>
<evidence type="ECO:0000256" key="1">
    <source>
        <dbReference type="SAM" id="Coils"/>
    </source>
</evidence>
<feature type="coiled-coil region" evidence="1">
    <location>
        <begin position="43"/>
        <end position="73"/>
    </location>
</feature>
<evidence type="ECO:0000313" key="3">
    <source>
        <dbReference type="WBParaSite" id="PSAMB.scaffold19210size839.g37814.t1"/>
    </source>
</evidence>
<sequence length="76" mass="8742">MSRSEMCPRPVHLGILRVFTLFSTNKGEHLQLQKGDSELLEQIESQRSLYEGVRQQEEQLEAEAARVAELESNVDR</sequence>
<accession>A0A914VGC6</accession>
<dbReference type="WBParaSite" id="PSAMB.scaffold19210size839.g37814.t1">
    <property type="protein sequence ID" value="PSAMB.scaffold19210size839.g37814.t1"/>
    <property type="gene ID" value="PSAMB.scaffold19210size839.g37814"/>
</dbReference>
<dbReference type="AlphaFoldDB" id="A0A914VGC6"/>
<keyword evidence="1" id="KW-0175">Coiled coil</keyword>
<dbReference type="Proteomes" id="UP000887566">
    <property type="component" value="Unplaced"/>
</dbReference>
<keyword evidence="2" id="KW-1185">Reference proteome</keyword>
<reference evidence="3" key="1">
    <citation type="submission" date="2022-11" db="UniProtKB">
        <authorList>
            <consortium name="WormBaseParasite"/>
        </authorList>
    </citation>
    <scope>IDENTIFICATION</scope>
</reference>
<name>A0A914VGC6_9BILA</name>
<proteinExistence type="predicted"/>